<sequence>MSELPAANKTKKELIQSRVLGYLILHTPPIALHELEQAIHSCKGDRNALLKLGESFINYFIRPFKKYKGRTPVSSYHSSRSSSDEGVDIMMAEIKEAPKDHREAKRQALIRDGFRCVATGIYDLKAWDVPGMDEATIREAGAVYTRCAHIVPQFGYFNMTIDTEKDFSASVLAVLQCFGYDLSKLDGTGVHSLSNVMTMQYDPRRFFDELKIWFEATEVKDCYCIKTVPRVHYGFLKQKIVFSSTPNLPAPSPGLLALHATCAKVAHFSGAGQHIDELDEDTEGLPVLANDGGSFDILNNALWRSLGSISSSIAS</sequence>
<gene>
    <name evidence="1" type="ORF">VNI00_010957</name>
</gene>
<name>A0AAW0CEL5_9AGAR</name>
<accession>A0AAW0CEL5</accession>
<evidence type="ECO:0000313" key="2">
    <source>
        <dbReference type="Proteomes" id="UP001383192"/>
    </source>
</evidence>
<dbReference type="Proteomes" id="UP001383192">
    <property type="component" value="Unassembled WGS sequence"/>
</dbReference>
<protein>
    <recommendedName>
        <fullName evidence="3">HNH nuclease domain-containing protein</fullName>
    </recommendedName>
</protein>
<evidence type="ECO:0000313" key="1">
    <source>
        <dbReference type="EMBL" id="KAK7037465.1"/>
    </source>
</evidence>
<dbReference type="EMBL" id="JAYKXP010000046">
    <property type="protein sequence ID" value="KAK7037465.1"/>
    <property type="molecule type" value="Genomic_DNA"/>
</dbReference>
<keyword evidence="2" id="KW-1185">Reference proteome</keyword>
<organism evidence="1 2">
    <name type="scientific">Paramarasmius palmivorus</name>
    <dbReference type="NCBI Taxonomy" id="297713"/>
    <lineage>
        <taxon>Eukaryota</taxon>
        <taxon>Fungi</taxon>
        <taxon>Dikarya</taxon>
        <taxon>Basidiomycota</taxon>
        <taxon>Agaricomycotina</taxon>
        <taxon>Agaricomycetes</taxon>
        <taxon>Agaricomycetidae</taxon>
        <taxon>Agaricales</taxon>
        <taxon>Marasmiineae</taxon>
        <taxon>Marasmiaceae</taxon>
        <taxon>Paramarasmius</taxon>
    </lineage>
</organism>
<dbReference type="AlphaFoldDB" id="A0AAW0CEL5"/>
<evidence type="ECO:0008006" key="3">
    <source>
        <dbReference type="Google" id="ProtNLM"/>
    </source>
</evidence>
<comment type="caution">
    <text evidence="1">The sequence shown here is derived from an EMBL/GenBank/DDBJ whole genome shotgun (WGS) entry which is preliminary data.</text>
</comment>
<proteinExistence type="predicted"/>
<reference evidence="1 2" key="1">
    <citation type="submission" date="2024-01" db="EMBL/GenBank/DDBJ databases">
        <title>A draft genome for a cacao thread blight-causing isolate of Paramarasmius palmivorus.</title>
        <authorList>
            <person name="Baruah I.K."/>
            <person name="Bukari Y."/>
            <person name="Amoako-Attah I."/>
            <person name="Meinhardt L.W."/>
            <person name="Bailey B.A."/>
            <person name="Cohen S.P."/>
        </authorList>
    </citation>
    <scope>NUCLEOTIDE SEQUENCE [LARGE SCALE GENOMIC DNA]</scope>
    <source>
        <strain evidence="1 2">GH-12</strain>
    </source>
</reference>